<gene>
    <name evidence="5" type="ORF">RUM43_006547</name>
    <name evidence="6" type="ORF">RUM44_007687</name>
</gene>
<dbReference type="InterPro" id="IPR017476">
    <property type="entry name" value="UDP-Glc/GDP-Man"/>
</dbReference>
<dbReference type="GO" id="GO:0005634">
    <property type="term" value="C:nucleus"/>
    <property type="evidence" value="ECO:0007669"/>
    <property type="project" value="TreeGrafter"/>
</dbReference>
<dbReference type="AlphaFoldDB" id="A0AAN8PCV0"/>
<dbReference type="GO" id="GO:0003979">
    <property type="term" value="F:UDP-glucose 6-dehydrogenase activity"/>
    <property type="evidence" value="ECO:0007669"/>
    <property type="project" value="UniProtKB-EC"/>
</dbReference>
<dbReference type="InterPro" id="IPR028356">
    <property type="entry name" value="UDPglc_DH_euk"/>
</dbReference>
<dbReference type="GO" id="GO:0006024">
    <property type="term" value="P:glycosaminoglycan biosynthetic process"/>
    <property type="evidence" value="ECO:0007669"/>
    <property type="project" value="TreeGrafter"/>
</dbReference>
<dbReference type="GO" id="GO:0051287">
    <property type="term" value="F:NAD binding"/>
    <property type="evidence" value="ECO:0007669"/>
    <property type="project" value="InterPro"/>
</dbReference>
<comment type="function">
    <text evidence="3">Involved in the biosynthesis of glycosaminoglycans; hyaluronan, chondroitin sulfate, and heparan sulfate.</text>
</comment>
<dbReference type="SUPFAM" id="SSF51735">
    <property type="entry name" value="NAD(P)-binding Rossmann-fold domains"/>
    <property type="match status" value="1"/>
</dbReference>
<evidence type="ECO:0000256" key="3">
    <source>
        <dbReference type="PIRNR" id="PIRNR000124"/>
    </source>
</evidence>
<comment type="catalytic activity">
    <reaction evidence="2">
        <text>UDP-alpha-D-glucose + 2 NAD(+) + H2O = UDP-alpha-D-glucuronate + 2 NADH + 3 H(+)</text>
        <dbReference type="Rhea" id="RHEA:23596"/>
        <dbReference type="ChEBI" id="CHEBI:15377"/>
        <dbReference type="ChEBI" id="CHEBI:15378"/>
        <dbReference type="ChEBI" id="CHEBI:57540"/>
        <dbReference type="ChEBI" id="CHEBI:57945"/>
        <dbReference type="ChEBI" id="CHEBI:58052"/>
        <dbReference type="ChEBI" id="CHEBI:58885"/>
        <dbReference type="EC" id="1.1.1.22"/>
    </reaction>
</comment>
<dbReference type="PANTHER" id="PTHR11374:SF3">
    <property type="entry name" value="UDP-GLUCOSE 6-DEHYDROGENASE"/>
    <property type="match status" value="1"/>
</dbReference>
<accession>A0AAN8PCV0</accession>
<dbReference type="PANTHER" id="PTHR11374">
    <property type="entry name" value="UDP-GLUCOSE DEHYDROGENASE/UDP-MANNAC DEHYDROGENASE"/>
    <property type="match status" value="1"/>
</dbReference>
<comment type="similarity">
    <text evidence="1 3">Belongs to the UDP-glucose/GDP-mannose dehydrogenase family.</text>
</comment>
<evidence type="ECO:0000313" key="7">
    <source>
        <dbReference type="Proteomes" id="UP001359485"/>
    </source>
</evidence>
<reference evidence="5 8" key="1">
    <citation type="submission" date="2023-10" db="EMBL/GenBank/DDBJ databases">
        <title>Genomes of two closely related lineages of the louse Polyplax serrata with different host specificities.</title>
        <authorList>
            <person name="Martinu J."/>
            <person name="Tarabai H."/>
            <person name="Stefka J."/>
            <person name="Hypsa V."/>
        </authorList>
    </citation>
    <scope>NUCLEOTIDE SEQUENCE [LARGE SCALE GENOMIC DNA]</scope>
    <source>
        <strain evidence="6">98ZLc_SE</strain>
        <strain evidence="5">HR10_N</strain>
    </source>
</reference>
<evidence type="ECO:0000256" key="1">
    <source>
        <dbReference type="ARBA" id="ARBA00006601"/>
    </source>
</evidence>
<name>A0AAN8PCV0_POLSC</name>
<dbReference type="EMBL" id="JAWJWF010000002">
    <property type="protein sequence ID" value="KAK6637273.1"/>
    <property type="molecule type" value="Genomic_DNA"/>
</dbReference>
<dbReference type="Pfam" id="PF03720">
    <property type="entry name" value="UDPG_MGDP_dh_C"/>
    <property type="match status" value="1"/>
</dbReference>
<dbReference type="InterPro" id="IPR036291">
    <property type="entry name" value="NAD(P)-bd_dom_sf"/>
</dbReference>
<dbReference type="EMBL" id="JAWJWE010000037">
    <property type="protein sequence ID" value="KAK6626240.1"/>
    <property type="molecule type" value="Genomic_DNA"/>
</dbReference>
<dbReference type="PIRSF" id="PIRSF000124">
    <property type="entry name" value="UDPglc_GDPman_dh"/>
    <property type="match status" value="1"/>
</dbReference>
<evidence type="ECO:0000259" key="4">
    <source>
        <dbReference type="SMART" id="SM00984"/>
    </source>
</evidence>
<dbReference type="SMART" id="SM00984">
    <property type="entry name" value="UDPG_MGDP_dh_C"/>
    <property type="match status" value="1"/>
</dbReference>
<feature type="domain" description="UDP-glucose/GDP-mannose dehydrogenase C-terminal" evidence="4">
    <location>
        <begin position="310"/>
        <end position="410"/>
    </location>
</feature>
<dbReference type="Pfam" id="PF03721">
    <property type="entry name" value="UDPG_MGDP_dh_N"/>
    <property type="match status" value="1"/>
</dbReference>
<evidence type="ECO:0000313" key="8">
    <source>
        <dbReference type="Proteomes" id="UP001372834"/>
    </source>
</evidence>
<comment type="caution">
    <text evidence="5">The sequence shown here is derived from an EMBL/GenBank/DDBJ whole genome shotgun (WGS) entry which is preliminary data.</text>
</comment>
<dbReference type="Gene3D" id="3.40.50.720">
    <property type="entry name" value="NAD(P)-binding Rossmann-like Domain"/>
    <property type="match status" value="2"/>
</dbReference>
<dbReference type="Proteomes" id="UP001359485">
    <property type="component" value="Unassembled WGS sequence"/>
</dbReference>
<keyword evidence="7" id="KW-1185">Reference proteome</keyword>
<protein>
    <recommendedName>
        <fullName evidence="4">UDP-glucose/GDP-mannose dehydrogenase C-terminal domain-containing protein</fullName>
    </recommendedName>
</protein>
<evidence type="ECO:0000256" key="2">
    <source>
        <dbReference type="ARBA" id="ARBA00047473"/>
    </source>
</evidence>
<dbReference type="SUPFAM" id="SSF52413">
    <property type="entry name" value="UDP-glucose/GDP-mannose dehydrogenase C-terminal domain"/>
    <property type="match status" value="1"/>
</dbReference>
<dbReference type="InterPro" id="IPR014027">
    <property type="entry name" value="UDP-Glc/GDP-Man_DH_C"/>
</dbReference>
<dbReference type="Proteomes" id="UP001372834">
    <property type="component" value="Unassembled WGS sequence"/>
</dbReference>
<sequence length="442" mass="49560">MIVRTICCIGTNDNGVLTSFVIASKCPEIRVIVLDKPGVIANWNSDTIPQTHPGVEDIIRKCRNRNLFFNSDYSTAIRSAELIFISIKGTIKTDQPNGVSLDLKEVEDITRKITNYADSNKVVIEKSTTPSLILQKILSVVESDCEPGIKIDVLSNPEFFNDGSPLDSLLNPEMVIIGCLKTPSGKAAARVLCSVYERWIPQQNIVVMSMSAASEIKLIGAAMLAQKMSSIMALTRIGKEHEVDVQNLKRFVGLEGERKIYGDMNNLVHVSECLKVPQIAEYWQSVNDRQKVRESAFLNRIKPLKGKSVAIFGISGDSDKYEDSAAIEVCKWLLSEKAKVNVCDPQLQRKQLLKILNLEDTEEQETLLNVHGDLYKAVDGTSVIISYSNFDEFSDFSFQKMYNLMEEPKTFISGLKLPTEEQLRRIGFQFENFSVDDNMLVQ</sequence>
<proteinExistence type="inferred from homology"/>
<evidence type="ECO:0000313" key="6">
    <source>
        <dbReference type="EMBL" id="KAK6637273.1"/>
    </source>
</evidence>
<evidence type="ECO:0000313" key="5">
    <source>
        <dbReference type="EMBL" id="KAK6626240.1"/>
    </source>
</evidence>
<dbReference type="InterPro" id="IPR036220">
    <property type="entry name" value="UDP-Glc/GDP-Man_DH_C_sf"/>
</dbReference>
<organism evidence="5 8">
    <name type="scientific">Polyplax serrata</name>
    <name type="common">Common mouse louse</name>
    <dbReference type="NCBI Taxonomy" id="468196"/>
    <lineage>
        <taxon>Eukaryota</taxon>
        <taxon>Metazoa</taxon>
        <taxon>Ecdysozoa</taxon>
        <taxon>Arthropoda</taxon>
        <taxon>Hexapoda</taxon>
        <taxon>Insecta</taxon>
        <taxon>Pterygota</taxon>
        <taxon>Neoptera</taxon>
        <taxon>Paraneoptera</taxon>
        <taxon>Psocodea</taxon>
        <taxon>Troctomorpha</taxon>
        <taxon>Phthiraptera</taxon>
        <taxon>Anoplura</taxon>
        <taxon>Polyplacidae</taxon>
        <taxon>Polyplax</taxon>
    </lineage>
</organism>
<dbReference type="InterPro" id="IPR001732">
    <property type="entry name" value="UDP-Glc/GDP-Man_DH_N"/>
</dbReference>